<keyword evidence="2" id="KW-1185">Reference proteome</keyword>
<dbReference type="EMBL" id="KI517408">
    <property type="protein sequence ID" value="ESQ49504.1"/>
    <property type="molecule type" value="Genomic_DNA"/>
</dbReference>
<feature type="non-terminal residue" evidence="1">
    <location>
        <position position="21"/>
    </location>
</feature>
<dbReference type="AlphaFoldDB" id="V4M094"/>
<dbReference type="Gramene" id="ESQ49504">
    <property type="protein sequence ID" value="ESQ49504"/>
    <property type="gene ID" value="EUTSA_v100212091mg"/>
</dbReference>
<name>V4M094_EUTSA</name>
<accession>V4M094</accession>
<evidence type="ECO:0000313" key="2">
    <source>
        <dbReference type="Proteomes" id="UP000030689"/>
    </source>
</evidence>
<protein>
    <submittedName>
        <fullName evidence="1">Uncharacterized protein</fullName>
    </submittedName>
</protein>
<gene>
    <name evidence="1" type="ORF">EUTSA_v100212091mg</name>
</gene>
<evidence type="ECO:0000313" key="1">
    <source>
        <dbReference type="EMBL" id="ESQ49504.1"/>
    </source>
</evidence>
<organism evidence="1 2">
    <name type="scientific">Eutrema salsugineum</name>
    <name type="common">Saltwater cress</name>
    <name type="synonym">Sisymbrium salsugineum</name>
    <dbReference type="NCBI Taxonomy" id="72664"/>
    <lineage>
        <taxon>Eukaryota</taxon>
        <taxon>Viridiplantae</taxon>
        <taxon>Streptophyta</taxon>
        <taxon>Embryophyta</taxon>
        <taxon>Tracheophyta</taxon>
        <taxon>Spermatophyta</taxon>
        <taxon>Magnoliopsida</taxon>
        <taxon>eudicotyledons</taxon>
        <taxon>Gunneridae</taxon>
        <taxon>Pentapetalae</taxon>
        <taxon>rosids</taxon>
        <taxon>malvids</taxon>
        <taxon>Brassicales</taxon>
        <taxon>Brassicaceae</taxon>
        <taxon>Eutremeae</taxon>
        <taxon>Eutrema</taxon>
    </lineage>
</organism>
<proteinExistence type="predicted"/>
<dbReference type="Proteomes" id="UP000030689">
    <property type="component" value="Unassembled WGS sequence"/>
</dbReference>
<sequence length="21" mass="2441">MEEIDHRMVSVNGITMHIAEK</sequence>
<dbReference type="KEGG" id="eus:EUTSA_v100212091m"/>
<reference evidence="1 2" key="1">
    <citation type="journal article" date="2013" name="Front. Plant Sci.">
        <title>The Reference Genome of the Halophytic Plant Eutrema salsugineum.</title>
        <authorList>
            <person name="Yang R."/>
            <person name="Jarvis D.E."/>
            <person name="Chen H."/>
            <person name="Beilstein M.A."/>
            <person name="Grimwood J."/>
            <person name="Jenkins J."/>
            <person name="Shu S."/>
            <person name="Prochnik S."/>
            <person name="Xin M."/>
            <person name="Ma C."/>
            <person name="Schmutz J."/>
            <person name="Wing R.A."/>
            <person name="Mitchell-Olds T."/>
            <person name="Schumaker K.S."/>
            <person name="Wang X."/>
        </authorList>
    </citation>
    <scope>NUCLEOTIDE SEQUENCE [LARGE SCALE GENOMIC DNA]</scope>
</reference>